<proteinExistence type="predicted"/>
<name>A0A518GHF3_9BACT</name>
<accession>A0A518GHF3</accession>
<dbReference type="KEGG" id="ahel:Q31a_64180"/>
<dbReference type="EMBL" id="CP036298">
    <property type="protein sequence ID" value="QDV28025.1"/>
    <property type="molecule type" value="Genomic_DNA"/>
</dbReference>
<dbReference type="RefSeq" id="WP_231690996.1">
    <property type="nucleotide sequence ID" value="NZ_CP036298.1"/>
</dbReference>
<dbReference type="Pfam" id="PF14385">
    <property type="entry name" value="DUF4416"/>
    <property type="match status" value="1"/>
</dbReference>
<gene>
    <name evidence="1" type="ORF">Q31a_64180</name>
</gene>
<keyword evidence="2" id="KW-1185">Reference proteome</keyword>
<reference evidence="1 2" key="1">
    <citation type="submission" date="2019-02" db="EMBL/GenBank/DDBJ databases">
        <title>Deep-cultivation of Planctomycetes and their phenomic and genomic characterization uncovers novel biology.</title>
        <authorList>
            <person name="Wiegand S."/>
            <person name="Jogler M."/>
            <person name="Boedeker C."/>
            <person name="Pinto D."/>
            <person name="Vollmers J."/>
            <person name="Rivas-Marin E."/>
            <person name="Kohn T."/>
            <person name="Peeters S.H."/>
            <person name="Heuer A."/>
            <person name="Rast P."/>
            <person name="Oberbeckmann S."/>
            <person name="Bunk B."/>
            <person name="Jeske O."/>
            <person name="Meyerdierks A."/>
            <person name="Storesund J.E."/>
            <person name="Kallscheuer N."/>
            <person name="Luecker S."/>
            <person name="Lage O.M."/>
            <person name="Pohl T."/>
            <person name="Merkel B.J."/>
            <person name="Hornburger P."/>
            <person name="Mueller R.-W."/>
            <person name="Bruemmer F."/>
            <person name="Labrenz M."/>
            <person name="Spormann A.M."/>
            <person name="Op den Camp H."/>
            <person name="Overmann J."/>
            <person name="Amann R."/>
            <person name="Jetten M.S.M."/>
            <person name="Mascher T."/>
            <person name="Medema M.H."/>
            <person name="Devos D.P."/>
            <person name="Kaster A.-K."/>
            <person name="Ovreas L."/>
            <person name="Rohde M."/>
            <person name="Galperin M.Y."/>
            <person name="Jogler C."/>
        </authorList>
    </citation>
    <scope>NUCLEOTIDE SEQUENCE [LARGE SCALE GENOMIC DNA]</scope>
    <source>
        <strain evidence="1 2">Q31a</strain>
    </source>
</reference>
<dbReference type="Proteomes" id="UP000318017">
    <property type="component" value="Chromosome"/>
</dbReference>
<organism evidence="1 2">
    <name type="scientific">Aureliella helgolandensis</name>
    <dbReference type="NCBI Taxonomy" id="2527968"/>
    <lineage>
        <taxon>Bacteria</taxon>
        <taxon>Pseudomonadati</taxon>
        <taxon>Planctomycetota</taxon>
        <taxon>Planctomycetia</taxon>
        <taxon>Pirellulales</taxon>
        <taxon>Pirellulaceae</taxon>
        <taxon>Aureliella</taxon>
    </lineage>
</organism>
<dbReference type="AlphaFoldDB" id="A0A518GHF3"/>
<evidence type="ECO:0000313" key="1">
    <source>
        <dbReference type="EMBL" id="QDV28025.1"/>
    </source>
</evidence>
<protein>
    <recommendedName>
        <fullName evidence="3">GTP-binding protein</fullName>
    </recommendedName>
</protein>
<evidence type="ECO:0000313" key="2">
    <source>
        <dbReference type="Proteomes" id="UP000318017"/>
    </source>
</evidence>
<sequence>MATPKPHPPTLQLVAIFSRHGAALDWAIKQISDCWGALALISPRFDHSETNYYQAEMGTGLKKQFLVVEGDYDPSRLAASKLESNGWEAEFAEQSDHADQRPLNIDPGYLTLTKLVLASAKDRAHRIYLADGIYAEECLYYLDQGWRARPWTYPDYQRSDFQVFFVEARELLKQRMAELRRVLTQQNSAPQSKEMGI</sequence>
<evidence type="ECO:0008006" key="3">
    <source>
        <dbReference type="Google" id="ProtNLM"/>
    </source>
</evidence>
<dbReference type="InterPro" id="IPR025529">
    <property type="entry name" value="DUF4416"/>
</dbReference>